<gene>
    <name evidence="1" type="ORF">SAMN05443668_10552</name>
</gene>
<reference evidence="1 2" key="1">
    <citation type="submission" date="2016-11" db="EMBL/GenBank/DDBJ databases">
        <authorList>
            <person name="Jaros S."/>
            <person name="Januszkiewicz K."/>
            <person name="Wedrychowicz H."/>
        </authorList>
    </citation>
    <scope>NUCLEOTIDE SEQUENCE [LARGE SCALE GENOMIC DNA]</scope>
    <source>
        <strain evidence="1 2">DSM 46144</strain>
    </source>
</reference>
<organism evidence="1 2">
    <name type="scientific">Cryptosporangium aurantiacum</name>
    <dbReference type="NCBI Taxonomy" id="134849"/>
    <lineage>
        <taxon>Bacteria</taxon>
        <taxon>Bacillati</taxon>
        <taxon>Actinomycetota</taxon>
        <taxon>Actinomycetes</taxon>
        <taxon>Cryptosporangiales</taxon>
        <taxon>Cryptosporangiaceae</taxon>
        <taxon>Cryptosporangium</taxon>
    </lineage>
</organism>
<accession>A0A1M7QMQ2</accession>
<dbReference type="EMBL" id="FRCS01000005">
    <property type="protein sequence ID" value="SHN32570.1"/>
    <property type="molecule type" value="Genomic_DNA"/>
</dbReference>
<evidence type="ECO:0000313" key="2">
    <source>
        <dbReference type="Proteomes" id="UP000184440"/>
    </source>
</evidence>
<dbReference type="STRING" id="134849.SAMN05443668_10552"/>
<protein>
    <submittedName>
        <fullName evidence="1">Uncharacterized protein</fullName>
    </submittedName>
</protein>
<evidence type="ECO:0000313" key="1">
    <source>
        <dbReference type="EMBL" id="SHN32570.1"/>
    </source>
</evidence>
<dbReference type="AlphaFoldDB" id="A0A1M7QMQ2"/>
<sequence length="40" mass="4465">MRPRVSGREDSQDEFFPPSFGATRMISACAEVLIRCGEFA</sequence>
<dbReference type="Proteomes" id="UP000184440">
    <property type="component" value="Unassembled WGS sequence"/>
</dbReference>
<proteinExistence type="predicted"/>
<keyword evidence="2" id="KW-1185">Reference proteome</keyword>
<name>A0A1M7QMQ2_9ACTN</name>